<protein>
    <submittedName>
        <fullName evidence="2">Extracellular solute-binding protein family 5</fullName>
    </submittedName>
</protein>
<proteinExistence type="predicted"/>
<reference evidence="3" key="2">
    <citation type="journal article" date="2010" name="Stand. Genomic Sci.">
        <title>Complete genome sequence of Thermaerobacter marianensis type strain (7p75aT).</title>
        <authorList>
            <person name="Han C."/>
            <person name="Gu W."/>
            <person name="Zhang X."/>
            <person name="Lapidus A."/>
            <person name="Nolan M."/>
            <person name="Copeland A."/>
            <person name="Lucas S."/>
            <person name="Glavina Del Rio T."/>
            <person name="Tice H."/>
            <person name="Cheng J."/>
            <person name="Tapia R."/>
            <person name="Goodwin L."/>
            <person name="Pitluck S."/>
            <person name="Pagani I."/>
            <person name="Ivanova N."/>
            <person name="Mavromatis K."/>
            <person name="Mikhailova N."/>
            <person name="Pati A."/>
            <person name="Chen A."/>
            <person name="Palaniappan K."/>
            <person name="Land M."/>
            <person name="Hauser L."/>
            <person name="Chang Y."/>
            <person name="Jeffries C."/>
            <person name="Schneider S."/>
            <person name="Rohde M."/>
            <person name="Goker M."/>
            <person name="Pukall R."/>
            <person name="Woyke T."/>
            <person name="Bristow J."/>
            <person name="Eisen J."/>
            <person name="Markowitz V."/>
            <person name="Hugenholtz P."/>
            <person name="Kyrpides N."/>
            <person name="Klenk H."/>
            <person name="Detter J."/>
        </authorList>
    </citation>
    <scope>NUCLEOTIDE SEQUENCE [LARGE SCALE GENOMIC DNA]</scope>
    <source>
        <strain evidence="3">ATCC 700841 / DSM 12885 / JCM 10246 / 7p75a</strain>
    </source>
</reference>
<dbReference type="AlphaFoldDB" id="E6SIT6"/>
<sequence>MALWGDSVPKARLAAREPAGRQYPGVRRGVRRRWASVVAALATVAVFAGGCGGNPAGQGQDTAGAGGDGANDVAVYASSSEVMVFWDPADSFSNEIIAMNNMYETLVRAQPDGTVKPLLATSWESSPDGLTWTFHLRQGVKFHGSGAEMTAEHVKKAIERTIRRGRGASFIWAPVDRIEAKDKYTVVFHLKYPAPLDLIAAAGYGAFIYDADYAESQGGEEWFNAGHDAGTGPYTVQSWTKGGDLVLTRFDDYWQGWDGKHFRHIVFRTIEDPGTRRQAVEAGEADFVNQLPFDSLEALANHPQVEVVTAPSYQNLLALLNTEKLKDRQVREALAWAFPYEAAVQDVAAGYATQARGVVPAGLWGHSADLPTRSQDLDKARQLLEQAGGIDHKLLITYTSGDDAQRQIAELYAANLRSLGVEVEVRGMPWEAQWDLAKSPQPEQRQDILLFYWWPEYPTPDTFFRNMFHSEDEIVFNLSYYRNPRFDQLIDEAAKVAATDRDRAVALYRQADQILFDDVPVIPIYDLQYARVKKRSLKGYVDNPAYPNVVFWYDVYRE</sequence>
<keyword evidence="3" id="KW-1185">Reference proteome</keyword>
<dbReference type="GO" id="GO:1904680">
    <property type="term" value="F:peptide transmembrane transporter activity"/>
    <property type="evidence" value="ECO:0007669"/>
    <property type="project" value="TreeGrafter"/>
</dbReference>
<dbReference type="InterPro" id="IPR039424">
    <property type="entry name" value="SBP_5"/>
</dbReference>
<dbReference type="PANTHER" id="PTHR30290:SF34">
    <property type="entry name" value="ABC TRANSPORTER, PERIPLASMIC OLIGO-PEPTIDE BINDING PROTEIN, PUTATIVE-RELATED"/>
    <property type="match status" value="1"/>
</dbReference>
<organism evidence="2 3">
    <name type="scientific">Thermaerobacter marianensis (strain ATCC 700841 / DSM 12885 / JCM 10246 / 7p75a)</name>
    <dbReference type="NCBI Taxonomy" id="644966"/>
    <lineage>
        <taxon>Bacteria</taxon>
        <taxon>Bacillati</taxon>
        <taxon>Bacillota</taxon>
        <taxon>Clostridia</taxon>
        <taxon>Eubacteriales</taxon>
        <taxon>Clostridiales Family XVII. Incertae Sedis</taxon>
        <taxon>Thermaerobacter</taxon>
    </lineage>
</organism>
<reference evidence="2 3" key="1">
    <citation type="journal article" date="2010" name="Stand. Genomic Sci.">
        <title>Complete genome sequence of Thermaerobacter marianensis type strain (7p75a).</title>
        <authorList>
            <person name="Han C."/>
            <person name="Gu W."/>
            <person name="Zhang X."/>
            <person name="Lapidus A."/>
            <person name="Nolan M."/>
            <person name="Copeland A."/>
            <person name="Lucas S."/>
            <person name="Del Rio T.G."/>
            <person name="Tice H."/>
            <person name="Cheng J.F."/>
            <person name="Tapia R."/>
            <person name="Goodwin L."/>
            <person name="Pitluck S."/>
            <person name="Pagani I."/>
            <person name="Ivanova N."/>
            <person name="Mavromatis K."/>
            <person name="Mikhailova N."/>
            <person name="Pati A."/>
            <person name="Chen A."/>
            <person name="Palaniappan K."/>
            <person name="Land M."/>
            <person name="Hauser L."/>
            <person name="Chang Y.J."/>
            <person name="Jeffries C.D."/>
            <person name="Schneider S."/>
            <person name="Rohde M."/>
            <person name="Goker M."/>
            <person name="Pukall R."/>
            <person name="Woyke T."/>
            <person name="Bristow J."/>
            <person name="Eisen J.A."/>
            <person name="Markowitz V."/>
            <person name="Hugenholtz P."/>
            <person name="Kyrpides N.C."/>
            <person name="Klenk H.P."/>
            <person name="Detter J.C."/>
        </authorList>
    </citation>
    <scope>NUCLEOTIDE SEQUENCE [LARGE SCALE GENOMIC DNA]</scope>
    <source>
        <strain evidence="3">ATCC 700841 / DSM 12885 / JCM 10246 / 7p75a</strain>
    </source>
</reference>
<dbReference type="Proteomes" id="UP000008915">
    <property type="component" value="Chromosome"/>
</dbReference>
<dbReference type="PIRSF" id="PIRSF002741">
    <property type="entry name" value="MppA"/>
    <property type="match status" value="1"/>
</dbReference>
<dbReference type="EMBL" id="CP002344">
    <property type="protein sequence ID" value="ADU52030.1"/>
    <property type="molecule type" value="Genomic_DNA"/>
</dbReference>
<dbReference type="PANTHER" id="PTHR30290">
    <property type="entry name" value="PERIPLASMIC BINDING COMPONENT OF ABC TRANSPORTER"/>
    <property type="match status" value="1"/>
</dbReference>
<dbReference type="Gene3D" id="3.90.76.10">
    <property type="entry name" value="Dipeptide-binding Protein, Domain 1"/>
    <property type="match status" value="1"/>
</dbReference>
<dbReference type="eggNOG" id="COG0747">
    <property type="taxonomic scope" value="Bacteria"/>
</dbReference>
<dbReference type="KEGG" id="tmr:Tmar_1947"/>
<evidence type="ECO:0000313" key="3">
    <source>
        <dbReference type="Proteomes" id="UP000008915"/>
    </source>
</evidence>
<gene>
    <name evidence="2" type="ordered locus">Tmar_1947</name>
</gene>
<accession>E6SIT6</accession>
<dbReference type="Gene3D" id="3.10.105.10">
    <property type="entry name" value="Dipeptide-binding Protein, Domain 3"/>
    <property type="match status" value="1"/>
</dbReference>
<dbReference type="STRING" id="644966.Tmar_1947"/>
<dbReference type="Gene3D" id="3.40.190.10">
    <property type="entry name" value="Periplasmic binding protein-like II"/>
    <property type="match status" value="1"/>
</dbReference>
<dbReference type="HOGENOM" id="CLU_017028_7_2_9"/>
<evidence type="ECO:0000259" key="1">
    <source>
        <dbReference type="Pfam" id="PF00496"/>
    </source>
</evidence>
<dbReference type="GO" id="GO:0015833">
    <property type="term" value="P:peptide transport"/>
    <property type="evidence" value="ECO:0007669"/>
    <property type="project" value="TreeGrafter"/>
</dbReference>
<evidence type="ECO:0000313" key="2">
    <source>
        <dbReference type="EMBL" id="ADU52030.1"/>
    </source>
</evidence>
<name>E6SIT6_THEM7</name>
<feature type="domain" description="Solute-binding protein family 5" evidence="1">
    <location>
        <begin position="114"/>
        <end position="471"/>
    </location>
</feature>
<dbReference type="InterPro" id="IPR030678">
    <property type="entry name" value="Peptide/Ni-bd"/>
</dbReference>
<dbReference type="InterPro" id="IPR000914">
    <property type="entry name" value="SBP_5_dom"/>
</dbReference>
<dbReference type="CDD" id="cd08512">
    <property type="entry name" value="PBP2_NikA_DppA_OppA_like_7"/>
    <property type="match status" value="1"/>
</dbReference>
<dbReference type="SUPFAM" id="SSF53850">
    <property type="entry name" value="Periplasmic binding protein-like II"/>
    <property type="match status" value="1"/>
</dbReference>
<dbReference type="GO" id="GO:0042597">
    <property type="term" value="C:periplasmic space"/>
    <property type="evidence" value="ECO:0007669"/>
    <property type="project" value="UniProtKB-ARBA"/>
</dbReference>
<dbReference type="Pfam" id="PF00496">
    <property type="entry name" value="SBP_bac_5"/>
    <property type="match status" value="1"/>
</dbReference>
<dbReference type="GO" id="GO:0043190">
    <property type="term" value="C:ATP-binding cassette (ABC) transporter complex"/>
    <property type="evidence" value="ECO:0007669"/>
    <property type="project" value="InterPro"/>
</dbReference>